<evidence type="ECO:0000256" key="5">
    <source>
        <dbReference type="PIRSR" id="PIRSR001365-2"/>
    </source>
</evidence>
<dbReference type="Proteomes" id="UP000281904">
    <property type="component" value="Chromosome"/>
</dbReference>
<name>A0A3S5AL67_SERRU</name>
<feature type="active site" description="Schiff-base intermediate with substrate" evidence="4">
    <location>
        <position position="159"/>
    </location>
</feature>
<keyword evidence="2 3" id="KW-0456">Lyase</keyword>
<dbReference type="PIRSF" id="PIRSF001365">
    <property type="entry name" value="DHDPS"/>
    <property type="match status" value="1"/>
</dbReference>
<organism evidence="6 7">
    <name type="scientific">Serratia rubidaea</name>
    <name type="common">Serratia marinorubra</name>
    <dbReference type="NCBI Taxonomy" id="61652"/>
    <lineage>
        <taxon>Bacteria</taxon>
        <taxon>Pseudomonadati</taxon>
        <taxon>Pseudomonadota</taxon>
        <taxon>Gammaproteobacteria</taxon>
        <taxon>Enterobacterales</taxon>
        <taxon>Yersiniaceae</taxon>
        <taxon>Serratia</taxon>
    </lineage>
</organism>
<dbReference type="InterPro" id="IPR013785">
    <property type="entry name" value="Aldolase_TIM"/>
</dbReference>
<dbReference type="Gene3D" id="3.20.20.70">
    <property type="entry name" value="Aldolase class I"/>
    <property type="match status" value="1"/>
</dbReference>
<evidence type="ECO:0000256" key="3">
    <source>
        <dbReference type="PIRNR" id="PIRNR001365"/>
    </source>
</evidence>
<protein>
    <submittedName>
        <fullName evidence="6">Dihydrodipicolinate synthase</fullName>
        <ecNumber evidence="6">4.2.1.52</ecNumber>
    </submittedName>
</protein>
<dbReference type="EMBL" id="LR134493">
    <property type="protein sequence ID" value="VEI61214.1"/>
    <property type="molecule type" value="Genomic_DNA"/>
</dbReference>
<evidence type="ECO:0000313" key="6">
    <source>
        <dbReference type="EMBL" id="VEI61214.1"/>
    </source>
</evidence>
<gene>
    <name evidence="6" type="primary">dapA_1</name>
    <name evidence="6" type="ORF">NCTC10036_00178</name>
</gene>
<dbReference type="SUPFAM" id="SSF51569">
    <property type="entry name" value="Aldolase"/>
    <property type="match status" value="1"/>
</dbReference>
<dbReference type="RefSeq" id="WP_126530213.1">
    <property type="nucleotide sequence ID" value="NZ_JAMWJM010000001.1"/>
</dbReference>
<evidence type="ECO:0000313" key="7">
    <source>
        <dbReference type="Proteomes" id="UP000281904"/>
    </source>
</evidence>
<evidence type="ECO:0000256" key="1">
    <source>
        <dbReference type="ARBA" id="ARBA00007592"/>
    </source>
</evidence>
<accession>A0A3S5AL67</accession>
<dbReference type="GO" id="GO:0008840">
    <property type="term" value="F:4-hydroxy-tetrahydrodipicolinate synthase activity"/>
    <property type="evidence" value="ECO:0007669"/>
    <property type="project" value="TreeGrafter"/>
</dbReference>
<reference evidence="6 7" key="1">
    <citation type="submission" date="2018-12" db="EMBL/GenBank/DDBJ databases">
        <authorList>
            <consortium name="Pathogen Informatics"/>
        </authorList>
    </citation>
    <scope>NUCLEOTIDE SEQUENCE [LARGE SCALE GENOMIC DNA]</scope>
    <source>
        <strain evidence="6 7">NCTC10036</strain>
    </source>
</reference>
<dbReference type="EC" id="4.2.1.52" evidence="6"/>
<comment type="similarity">
    <text evidence="1 3">Belongs to the DapA family.</text>
</comment>
<dbReference type="SMART" id="SM01130">
    <property type="entry name" value="DHDPS"/>
    <property type="match status" value="1"/>
</dbReference>
<evidence type="ECO:0000256" key="2">
    <source>
        <dbReference type="ARBA" id="ARBA00023239"/>
    </source>
</evidence>
<dbReference type="PRINTS" id="PR00146">
    <property type="entry name" value="DHPICSNTHASE"/>
</dbReference>
<dbReference type="InterPro" id="IPR002220">
    <property type="entry name" value="DapA-like"/>
</dbReference>
<feature type="active site" description="Proton donor/acceptor" evidence="4">
    <location>
        <position position="131"/>
    </location>
</feature>
<sequence length="292" mass="30887">MFTGLSAFPLTPVTAAGIDEQGLVNILARLTEAGVDSLGVLGSTGSFAYLTRAQKKRVAELAAQHAGGIPLMIGVGAYGTEQILQLADDAQTAGADALLLPVLCYQPLTDDEVFAQYETVTRHSSVPLCVYNNPRTTGFEFSDELLARVAALPGVQSVKMPGVRLEPARMQRLREILPAEVAIGVSGDEFAGRGLNGGCGVWYSVCGGLFPHCARQIVDAARAGDSGRVSELIARLEPLWQLFRRHGSIRVMAAAAGILGLSDIDCLPRPLQPLSSEACGDIAAVMTQLELR</sequence>
<dbReference type="AlphaFoldDB" id="A0A3S5AL67"/>
<dbReference type="Pfam" id="PF00701">
    <property type="entry name" value="DHDPS"/>
    <property type="match status" value="1"/>
</dbReference>
<feature type="binding site" evidence="5">
    <location>
        <position position="44"/>
    </location>
    <ligand>
        <name>pyruvate</name>
        <dbReference type="ChEBI" id="CHEBI:15361"/>
    </ligand>
</feature>
<evidence type="ECO:0000256" key="4">
    <source>
        <dbReference type="PIRSR" id="PIRSR001365-1"/>
    </source>
</evidence>
<dbReference type="PANTHER" id="PTHR12128">
    <property type="entry name" value="DIHYDRODIPICOLINATE SYNTHASE"/>
    <property type="match status" value="1"/>
</dbReference>
<proteinExistence type="inferred from homology"/>
<dbReference type="CDD" id="cd00408">
    <property type="entry name" value="DHDPS-like"/>
    <property type="match status" value="1"/>
</dbReference>
<dbReference type="PANTHER" id="PTHR12128:SF66">
    <property type="entry name" value="4-HYDROXY-2-OXOGLUTARATE ALDOLASE, MITOCHONDRIAL"/>
    <property type="match status" value="1"/>
</dbReference>